<keyword evidence="2" id="KW-0560">Oxidoreductase</keyword>
<dbReference type="InterPro" id="IPR050744">
    <property type="entry name" value="AI-2_Isomerase_LsrG"/>
</dbReference>
<organism evidence="2 3">
    <name type="scientific">Streptomyces chartreusis</name>
    <dbReference type="NCBI Taxonomy" id="1969"/>
    <lineage>
        <taxon>Bacteria</taxon>
        <taxon>Bacillati</taxon>
        <taxon>Actinomycetota</taxon>
        <taxon>Actinomycetes</taxon>
        <taxon>Kitasatosporales</taxon>
        <taxon>Streptomycetaceae</taxon>
        <taxon>Streptomyces</taxon>
    </lineage>
</organism>
<dbReference type="PANTHER" id="PTHR33336:SF1">
    <property type="entry name" value="(4S)-4-HYDROXY-5-PHOSPHONOOXYPENTANE-2,3-DIONE ISOMERASE"/>
    <property type="match status" value="1"/>
</dbReference>
<protein>
    <submittedName>
        <fullName evidence="2">Antibiotic biosynthesis monooxygenase</fullName>
    </submittedName>
</protein>
<evidence type="ECO:0000313" key="3">
    <source>
        <dbReference type="Proteomes" id="UP000509418"/>
    </source>
</evidence>
<dbReference type="Gene3D" id="3.30.70.100">
    <property type="match status" value="1"/>
</dbReference>
<evidence type="ECO:0000259" key="1">
    <source>
        <dbReference type="PROSITE" id="PS51725"/>
    </source>
</evidence>
<evidence type="ECO:0000313" key="2">
    <source>
        <dbReference type="EMBL" id="QKZ21582.1"/>
    </source>
</evidence>
<dbReference type="InterPro" id="IPR011008">
    <property type="entry name" value="Dimeric_a/b-barrel"/>
</dbReference>
<dbReference type="GO" id="GO:0005829">
    <property type="term" value="C:cytosol"/>
    <property type="evidence" value="ECO:0007669"/>
    <property type="project" value="TreeGrafter"/>
</dbReference>
<name>A0A7H8TF19_STRCX</name>
<accession>A0A7H8TF19</accession>
<dbReference type="Proteomes" id="UP000509418">
    <property type="component" value="Chromosome"/>
</dbReference>
<dbReference type="InterPro" id="IPR007138">
    <property type="entry name" value="ABM_dom"/>
</dbReference>
<dbReference type="PANTHER" id="PTHR33336">
    <property type="entry name" value="QUINOL MONOOXYGENASE YGIN-RELATED"/>
    <property type="match status" value="1"/>
</dbReference>
<keyword evidence="2" id="KW-0503">Monooxygenase</keyword>
<dbReference type="GO" id="GO:0004497">
    <property type="term" value="F:monooxygenase activity"/>
    <property type="evidence" value="ECO:0007669"/>
    <property type="project" value="UniProtKB-KW"/>
</dbReference>
<dbReference type="PROSITE" id="PS51725">
    <property type="entry name" value="ABM"/>
    <property type="match status" value="1"/>
</dbReference>
<gene>
    <name evidence="2" type="ORF">HUT05_32140</name>
</gene>
<sequence length="104" mass="11582">MYQFLVSFTVKPENRDDFVRAAHRTARDSLANEPGSHRFEVIADEENADVFYLNEVYEDVDAFNAHAGGPYFAAFFAEASGYAEGPTWLMRGNVVANGPADLRS</sequence>
<reference evidence="2 3" key="1">
    <citation type="submission" date="2020-06" db="EMBL/GenBank/DDBJ databases">
        <title>Genome mining for natural products.</title>
        <authorList>
            <person name="Zhang B."/>
            <person name="Shi J."/>
            <person name="Ge H."/>
        </authorList>
    </citation>
    <scope>NUCLEOTIDE SEQUENCE [LARGE SCALE GENOMIC DNA]</scope>
    <source>
        <strain evidence="2 3">NA02069</strain>
    </source>
</reference>
<dbReference type="SUPFAM" id="SSF54909">
    <property type="entry name" value="Dimeric alpha+beta barrel"/>
    <property type="match status" value="1"/>
</dbReference>
<dbReference type="Pfam" id="PF03992">
    <property type="entry name" value="ABM"/>
    <property type="match status" value="1"/>
</dbReference>
<dbReference type="AlphaFoldDB" id="A0A7H8TF19"/>
<proteinExistence type="predicted"/>
<dbReference type="EMBL" id="CP056041">
    <property type="protein sequence ID" value="QKZ21582.1"/>
    <property type="molecule type" value="Genomic_DNA"/>
</dbReference>
<keyword evidence="3" id="KW-1185">Reference proteome</keyword>
<feature type="domain" description="ABM" evidence="1">
    <location>
        <begin position="2"/>
        <end position="94"/>
    </location>
</feature>
<dbReference type="RefSeq" id="WP_176577151.1">
    <property type="nucleotide sequence ID" value="NZ_CBDRGH010000007.1"/>
</dbReference>